<feature type="compositionally biased region" description="Basic and acidic residues" evidence="9">
    <location>
        <begin position="94"/>
        <end position="105"/>
    </location>
</feature>
<accession>A0ABQ8ESS5</accession>
<evidence type="ECO:0000256" key="5">
    <source>
        <dbReference type="ARBA" id="ARBA00022728"/>
    </source>
</evidence>
<feature type="region of interest" description="Disordered" evidence="9">
    <location>
        <begin position="1"/>
        <end position="166"/>
    </location>
</feature>
<feature type="compositionally biased region" description="Polar residues" evidence="9">
    <location>
        <begin position="134"/>
        <end position="166"/>
    </location>
</feature>
<reference evidence="10 11" key="1">
    <citation type="submission" date="2021-02" db="EMBL/GenBank/DDBJ databases">
        <title>Variation within the Batrachochytrium salamandrivorans European outbreak.</title>
        <authorList>
            <person name="Kelly M."/>
            <person name="Pasmans F."/>
            <person name="Shea T.P."/>
            <person name="Munoz J.F."/>
            <person name="Carranza S."/>
            <person name="Cuomo C.A."/>
            <person name="Martel A."/>
        </authorList>
    </citation>
    <scope>NUCLEOTIDE SEQUENCE [LARGE SCALE GENOMIC DNA]</scope>
    <source>
        <strain evidence="10 11">AMFP18/2</strain>
    </source>
</reference>
<keyword evidence="4 8" id="KW-0507">mRNA processing</keyword>
<evidence type="ECO:0000256" key="6">
    <source>
        <dbReference type="ARBA" id="ARBA00023187"/>
    </source>
</evidence>
<dbReference type="PANTHER" id="PTHR13264:SF5">
    <property type="entry name" value="PRE-MRNA-SPLICING FACTOR SYF2"/>
    <property type="match status" value="1"/>
</dbReference>
<keyword evidence="7 8" id="KW-0539">Nucleus</keyword>
<evidence type="ECO:0000256" key="2">
    <source>
        <dbReference type="ARBA" id="ARBA00010028"/>
    </source>
</evidence>
<sequence>MAGKRKRASVKPAKVVPGPDSKHKSDTPHSSIATEKDTQSETSPKKEPALYTSPPHAEADTEAETETAETQRPVSSTSATHHTATRDTSPTPPTKEEQLQEEDKASSPTPVTMQRKERPVQTEQKKRAKRQNDSLHPTPTSDTVDTNDATPEQDHQAVSSSTLNSDGVATEKDLSVADAAPLPMSNASRLARFASLKAMRAESLKLNRKDVHSEFVRSKVNPKEAIVQERKLREAQELQIKVTAEANHVDYERIKNLDYTIDDVERWEEKLQQKEARKDHGFTDYAQIAAKKYNKLIAEIKPDLTRYRKQAKAAAASATTSNVGPNSSGALTVVSGDAFYTSAHSLSYADPTAKPSDDAIDRLAKDIEKQRAQRGQFSRRRAFDEEDEVTYINERNMRFNKKISRAYDKYTADIKANFERGTAL</sequence>
<keyword evidence="5 8" id="KW-0747">Spliceosome</keyword>
<evidence type="ECO:0000256" key="9">
    <source>
        <dbReference type="SAM" id="MobiDB-lite"/>
    </source>
</evidence>
<protein>
    <recommendedName>
        <fullName evidence="3 8">Pre-mRNA-splicing factor SYF2</fullName>
    </recommendedName>
</protein>
<dbReference type="Proteomes" id="UP001648503">
    <property type="component" value="Unassembled WGS sequence"/>
</dbReference>
<keyword evidence="11" id="KW-1185">Reference proteome</keyword>
<dbReference type="PANTHER" id="PTHR13264">
    <property type="entry name" value="GCIP-INTERACTING PROTEIN P29"/>
    <property type="match status" value="1"/>
</dbReference>
<comment type="caution">
    <text evidence="10">The sequence shown here is derived from an EMBL/GenBank/DDBJ whole genome shotgun (WGS) entry which is preliminary data.</text>
</comment>
<feature type="compositionally biased region" description="Basic and acidic residues" evidence="9">
    <location>
        <begin position="114"/>
        <end position="133"/>
    </location>
</feature>
<name>A0ABQ8ESS5_9FUNG</name>
<feature type="compositionally biased region" description="Basic and acidic residues" evidence="9">
    <location>
        <begin position="34"/>
        <end position="48"/>
    </location>
</feature>
<dbReference type="InterPro" id="IPR013260">
    <property type="entry name" value="mRNA_splic_SYF2"/>
</dbReference>
<gene>
    <name evidence="10" type="ORF">BASA50_000954</name>
</gene>
<proteinExistence type="inferred from homology"/>
<comment type="subcellular location">
    <subcellularLocation>
        <location evidence="1 8">Nucleus</location>
    </subcellularLocation>
</comment>
<evidence type="ECO:0000256" key="3">
    <source>
        <dbReference type="ARBA" id="ARBA00014745"/>
    </source>
</evidence>
<comment type="subunit">
    <text evidence="8">May be part of a spliceosome complex.</text>
</comment>
<evidence type="ECO:0000256" key="8">
    <source>
        <dbReference type="RuleBase" id="RU367148"/>
    </source>
</evidence>
<evidence type="ECO:0000256" key="7">
    <source>
        <dbReference type="ARBA" id="ARBA00023242"/>
    </source>
</evidence>
<evidence type="ECO:0000313" key="11">
    <source>
        <dbReference type="Proteomes" id="UP001648503"/>
    </source>
</evidence>
<dbReference type="Pfam" id="PF08231">
    <property type="entry name" value="SYF2"/>
    <property type="match status" value="1"/>
</dbReference>
<comment type="function">
    <text evidence="8">Involved in pre-mRNA splicing.</text>
</comment>
<evidence type="ECO:0000256" key="4">
    <source>
        <dbReference type="ARBA" id="ARBA00022664"/>
    </source>
</evidence>
<comment type="similarity">
    <text evidence="2 8">Belongs to the SYF2 family.</text>
</comment>
<keyword evidence="6 8" id="KW-0508">mRNA splicing</keyword>
<evidence type="ECO:0000256" key="1">
    <source>
        <dbReference type="ARBA" id="ARBA00004123"/>
    </source>
</evidence>
<organism evidence="10 11">
    <name type="scientific">Batrachochytrium salamandrivorans</name>
    <dbReference type="NCBI Taxonomy" id="1357716"/>
    <lineage>
        <taxon>Eukaryota</taxon>
        <taxon>Fungi</taxon>
        <taxon>Fungi incertae sedis</taxon>
        <taxon>Chytridiomycota</taxon>
        <taxon>Chytridiomycota incertae sedis</taxon>
        <taxon>Chytridiomycetes</taxon>
        <taxon>Rhizophydiales</taxon>
        <taxon>Rhizophydiales incertae sedis</taxon>
        <taxon>Batrachochytrium</taxon>
    </lineage>
</organism>
<dbReference type="EMBL" id="JAFCIX010000577">
    <property type="protein sequence ID" value="KAH6586011.1"/>
    <property type="molecule type" value="Genomic_DNA"/>
</dbReference>
<evidence type="ECO:0000313" key="10">
    <source>
        <dbReference type="EMBL" id="KAH6586011.1"/>
    </source>
</evidence>